<dbReference type="InterPro" id="IPR021125">
    <property type="entry name" value="DUF2127"/>
</dbReference>
<comment type="caution">
    <text evidence="3">The sequence shown here is derived from an EMBL/GenBank/DDBJ whole genome shotgun (WGS) entry which is preliminary data.</text>
</comment>
<feature type="transmembrane region" description="Helical" evidence="2">
    <location>
        <begin position="131"/>
        <end position="150"/>
    </location>
</feature>
<evidence type="ECO:0000313" key="4">
    <source>
        <dbReference type="Proteomes" id="UP000543556"/>
    </source>
</evidence>
<protein>
    <submittedName>
        <fullName evidence="3">DUF2127 domain-containing protein</fullName>
    </submittedName>
</protein>
<gene>
    <name evidence="3" type="ORF">G6034_16925</name>
</gene>
<organism evidence="3 4">
    <name type="scientific">Arthrobacter wenxiniae</name>
    <dbReference type="NCBI Taxonomy" id="2713570"/>
    <lineage>
        <taxon>Bacteria</taxon>
        <taxon>Bacillati</taxon>
        <taxon>Actinomycetota</taxon>
        <taxon>Actinomycetes</taxon>
        <taxon>Micrococcales</taxon>
        <taxon>Micrococcaceae</taxon>
        <taxon>Arthrobacter</taxon>
    </lineage>
</organism>
<dbReference type="PIRSF" id="PIRSF034455">
    <property type="entry name" value="UCP034455"/>
    <property type="match status" value="1"/>
</dbReference>
<dbReference type="EMBL" id="JAAMFM010000034">
    <property type="protein sequence ID" value="NVM96559.1"/>
    <property type="molecule type" value="Genomic_DNA"/>
</dbReference>
<feature type="transmembrane region" description="Helical" evidence="2">
    <location>
        <begin position="77"/>
        <end position="99"/>
    </location>
</feature>
<keyword evidence="2" id="KW-0812">Transmembrane</keyword>
<dbReference type="InterPro" id="IPR014591">
    <property type="entry name" value="UCP034455"/>
</dbReference>
<feature type="region of interest" description="Disordered" evidence="1">
    <location>
        <begin position="159"/>
        <end position="178"/>
    </location>
</feature>
<keyword evidence="2" id="KW-0472">Membrane</keyword>
<dbReference type="RefSeq" id="WP_176636279.1">
    <property type="nucleotide sequence ID" value="NZ_JAAMFM010000034.1"/>
</dbReference>
<evidence type="ECO:0000256" key="1">
    <source>
        <dbReference type="SAM" id="MobiDB-lite"/>
    </source>
</evidence>
<name>A0A7Y7IJD5_9MICC</name>
<evidence type="ECO:0000256" key="2">
    <source>
        <dbReference type="SAM" id="Phobius"/>
    </source>
</evidence>
<sequence length="178" mass="20256">MAKSISKSTPLNTTFRVSLVLKGLDGVLELVGGMLLLLVSPSHMNSVVRFLTQHELSEDPHDLVATTLVHLAGSLTVSATLFGAIYLLLHGLVKVALVWAVLRDKLWAYPWMVAFLLVFIAYQGYELVVSFTWGMALLTAFDIFIVWLTLHEYREHRERKAHRRDERQPPTQNLREYP</sequence>
<feature type="transmembrane region" description="Helical" evidence="2">
    <location>
        <begin position="20"/>
        <end position="39"/>
    </location>
</feature>
<reference evidence="3 4" key="1">
    <citation type="submission" date="2020-02" db="EMBL/GenBank/DDBJ databases">
        <title>Genome sequence of strain AETb3-4.</title>
        <authorList>
            <person name="Gao J."/>
            <person name="Zhang X."/>
        </authorList>
    </citation>
    <scope>NUCLEOTIDE SEQUENCE [LARGE SCALE GENOMIC DNA]</scope>
    <source>
        <strain evidence="3 4">AETb3-4</strain>
    </source>
</reference>
<proteinExistence type="predicted"/>
<dbReference type="AlphaFoldDB" id="A0A7Y7IJD5"/>
<feature type="transmembrane region" description="Helical" evidence="2">
    <location>
        <begin position="106"/>
        <end position="125"/>
    </location>
</feature>
<evidence type="ECO:0000313" key="3">
    <source>
        <dbReference type="EMBL" id="NVM96559.1"/>
    </source>
</evidence>
<dbReference type="Proteomes" id="UP000543556">
    <property type="component" value="Unassembled WGS sequence"/>
</dbReference>
<feature type="compositionally biased region" description="Polar residues" evidence="1">
    <location>
        <begin position="169"/>
        <end position="178"/>
    </location>
</feature>
<accession>A0A7Y7IJD5</accession>
<keyword evidence="4" id="KW-1185">Reference proteome</keyword>
<dbReference type="Pfam" id="PF09900">
    <property type="entry name" value="DUF2127"/>
    <property type="match status" value="1"/>
</dbReference>
<feature type="compositionally biased region" description="Basic and acidic residues" evidence="1">
    <location>
        <begin position="159"/>
        <end position="168"/>
    </location>
</feature>
<keyword evidence="2" id="KW-1133">Transmembrane helix</keyword>